<dbReference type="SUPFAM" id="SSF81901">
    <property type="entry name" value="HCP-like"/>
    <property type="match status" value="1"/>
</dbReference>
<dbReference type="RefSeq" id="WP_084408342.1">
    <property type="nucleotide sequence ID" value="NZ_FWXR01000001.1"/>
</dbReference>
<dbReference type="OrthoDB" id="9816559at2"/>
<reference evidence="2 3" key="1">
    <citation type="submission" date="2017-04" db="EMBL/GenBank/DDBJ databases">
        <authorList>
            <person name="Afonso C.L."/>
            <person name="Miller P.J."/>
            <person name="Scott M.A."/>
            <person name="Spackman E."/>
            <person name="Goraichik I."/>
            <person name="Dimitrov K.M."/>
            <person name="Suarez D.L."/>
            <person name="Swayne D.E."/>
        </authorList>
    </citation>
    <scope>NUCLEOTIDE SEQUENCE [LARGE SCALE GENOMIC DNA]</scope>
    <source>
        <strain evidence="2 3">CGMCC 1.10972</strain>
    </source>
</reference>
<dbReference type="Gene3D" id="1.25.40.10">
    <property type="entry name" value="Tetratricopeptide repeat domain"/>
    <property type="match status" value="2"/>
</dbReference>
<dbReference type="PANTHER" id="PTHR45011:SF1">
    <property type="entry name" value="DAP3-BINDING CELL DEATH ENHANCER 1"/>
    <property type="match status" value="1"/>
</dbReference>
<dbReference type="SMART" id="SM00671">
    <property type="entry name" value="SEL1"/>
    <property type="match status" value="6"/>
</dbReference>
<gene>
    <name evidence="2" type="ORF">SAMN06297251_101475</name>
</gene>
<dbReference type="PANTHER" id="PTHR45011">
    <property type="entry name" value="DAP3-BINDING CELL DEATH ENHANCER 1"/>
    <property type="match status" value="1"/>
</dbReference>
<accession>A0A1W1YMD9</accession>
<dbReference type="EMBL" id="FWXR01000001">
    <property type="protein sequence ID" value="SMC37293.1"/>
    <property type="molecule type" value="Genomic_DNA"/>
</dbReference>
<evidence type="ECO:0008006" key="4">
    <source>
        <dbReference type="Google" id="ProtNLM"/>
    </source>
</evidence>
<feature type="chain" id="PRO_5012551677" description="TPR repeat" evidence="1">
    <location>
        <begin position="32"/>
        <end position="344"/>
    </location>
</feature>
<proteinExistence type="predicted"/>
<dbReference type="STRING" id="937218.SAMN06297251_101475"/>
<dbReference type="InterPro" id="IPR052748">
    <property type="entry name" value="ISR_Activator"/>
</dbReference>
<sequence>MIGLVRPPTRLVLAVCAFGLAFDLAGLPALAQTAPTPGEARDDGPTLPIPELRTGDGALGAPEAAARDVPPSDVAYAAFQRGYYLTALDLAKPLANLGDPAAQTLLGEIYERGLAVPQNPEEAARWYKSAAEAGFPEAQFRYALMLLEGIAVTRDAEKAREMMKKAAEAGLPMAEFNYAQLLVEASPASGFQEAVSYFRSAAEAGIADAQYALAQLYSVGQGVEKDEVEARRWLRSAALARFDIAEIEYGIWLINGRGGPARMDEGFRFLLRAARKGNAIAANRVAHLFKDGLGTTPDVAEAAKWAIIAKRIGNSDPVLDDFFRGLDPDQQKAALEAANRFRPS</sequence>
<dbReference type="InterPro" id="IPR006597">
    <property type="entry name" value="Sel1-like"/>
</dbReference>
<dbReference type="AlphaFoldDB" id="A0A1W1YMD9"/>
<evidence type="ECO:0000313" key="3">
    <source>
        <dbReference type="Proteomes" id="UP000192656"/>
    </source>
</evidence>
<organism evidence="2 3">
    <name type="scientific">Fulvimarina manganoxydans</name>
    <dbReference type="NCBI Taxonomy" id="937218"/>
    <lineage>
        <taxon>Bacteria</taxon>
        <taxon>Pseudomonadati</taxon>
        <taxon>Pseudomonadota</taxon>
        <taxon>Alphaproteobacteria</taxon>
        <taxon>Hyphomicrobiales</taxon>
        <taxon>Aurantimonadaceae</taxon>
        <taxon>Fulvimarina</taxon>
    </lineage>
</organism>
<protein>
    <recommendedName>
        <fullName evidence="4">TPR repeat</fullName>
    </recommendedName>
</protein>
<evidence type="ECO:0000256" key="1">
    <source>
        <dbReference type="SAM" id="SignalP"/>
    </source>
</evidence>
<evidence type="ECO:0000313" key="2">
    <source>
        <dbReference type="EMBL" id="SMC37293.1"/>
    </source>
</evidence>
<dbReference type="Pfam" id="PF08238">
    <property type="entry name" value="Sel1"/>
    <property type="match status" value="6"/>
</dbReference>
<dbReference type="InterPro" id="IPR011990">
    <property type="entry name" value="TPR-like_helical_dom_sf"/>
</dbReference>
<name>A0A1W1YMD9_9HYPH</name>
<keyword evidence="3" id="KW-1185">Reference proteome</keyword>
<dbReference type="Proteomes" id="UP000192656">
    <property type="component" value="Unassembled WGS sequence"/>
</dbReference>
<keyword evidence="1" id="KW-0732">Signal</keyword>
<feature type="signal peptide" evidence="1">
    <location>
        <begin position="1"/>
        <end position="31"/>
    </location>
</feature>